<accession>A0A9J7AU09</accession>
<gene>
    <name evidence="3" type="ORF">NUH88_05805</name>
</gene>
<dbReference type="KEGG" id="naci:NUH88_05805"/>
<dbReference type="InterPro" id="IPR050447">
    <property type="entry name" value="Erg6_SMT_methyltransf"/>
</dbReference>
<proteinExistence type="predicted"/>
<keyword evidence="1" id="KW-0808">Transferase</keyword>
<dbReference type="PANTHER" id="PTHR44068">
    <property type="entry name" value="ZGC:194242"/>
    <property type="match status" value="1"/>
</dbReference>
<evidence type="ECO:0000313" key="4">
    <source>
        <dbReference type="Proteomes" id="UP001060336"/>
    </source>
</evidence>
<dbReference type="GO" id="GO:0008757">
    <property type="term" value="F:S-adenosylmethionine-dependent methyltransferase activity"/>
    <property type="evidence" value="ECO:0007669"/>
    <property type="project" value="InterPro"/>
</dbReference>
<dbReference type="GO" id="GO:0032259">
    <property type="term" value="P:methylation"/>
    <property type="evidence" value="ECO:0007669"/>
    <property type="project" value="UniProtKB-KW"/>
</dbReference>
<organism evidence="3 4">
    <name type="scientific">Nisaea acidiphila</name>
    <dbReference type="NCBI Taxonomy" id="1862145"/>
    <lineage>
        <taxon>Bacteria</taxon>
        <taxon>Pseudomonadati</taxon>
        <taxon>Pseudomonadota</taxon>
        <taxon>Alphaproteobacteria</taxon>
        <taxon>Rhodospirillales</taxon>
        <taxon>Thalassobaculaceae</taxon>
        <taxon>Nisaea</taxon>
    </lineage>
</organism>
<evidence type="ECO:0000313" key="3">
    <source>
        <dbReference type="EMBL" id="UUX51203.1"/>
    </source>
</evidence>
<name>A0A9J7AU09_9PROT</name>
<reference evidence="3" key="1">
    <citation type="submission" date="2022-08" db="EMBL/GenBank/DDBJ databases">
        <title>Nisaea acidiphila sp. nov., isolated from a marine algal debris and emended description of the genus Nisaea Urios et al. 2008.</title>
        <authorList>
            <person name="Kwon K."/>
        </authorList>
    </citation>
    <scope>NUCLEOTIDE SEQUENCE</scope>
    <source>
        <strain evidence="3">MEBiC11861</strain>
    </source>
</reference>
<evidence type="ECO:0000259" key="2">
    <source>
        <dbReference type="Pfam" id="PF08241"/>
    </source>
</evidence>
<protein>
    <submittedName>
        <fullName evidence="3">Methyltransferase domain-containing protein</fullName>
    </submittedName>
</protein>
<dbReference type="InterPro" id="IPR013216">
    <property type="entry name" value="Methyltransf_11"/>
</dbReference>
<dbReference type="Gene3D" id="3.40.50.150">
    <property type="entry name" value="Vaccinia Virus protein VP39"/>
    <property type="match status" value="1"/>
</dbReference>
<sequence>MGDRQDVTGHYSSEGGLAGRLIEILEKSGIARAEITEASLHSVDQLHLRGRIAAEEFLDALGIRPGDKVLDVGCGLGGPSRMAAARYGADVSGIDLTTDFCDAARELNALVGLDDIRIEQGDALAMPFADDSFDRVFTLHVAMNIADKPALYREIARVLKPGGRFGLYDIVAGSSEPVHLPVPWASLPEHSHLIPAEDVEAAVIAAGFETERFEDQSALVEAYLDAQRTARQERVEKGEPEPPSGAPVIMGETFARKQKHIYRNLKEGRIAVRLGIFRLKDA</sequence>
<evidence type="ECO:0000256" key="1">
    <source>
        <dbReference type="ARBA" id="ARBA00022679"/>
    </source>
</evidence>
<dbReference type="EMBL" id="CP102480">
    <property type="protein sequence ID" value="UUX51203.1"/>
    <property type="molecule type" value="Genomic_DNA"/>
</dbReference>
<dbReference type="SUPFAM" id="SSF53335">
    <property type="entry name" value="S-adenosyl-L-methionine-dependent methyltransferases"/>
    <property type="match status" value="1"/>
</dbReference>
<dbReference type="AlphaFoldDB" id="A0A9J7AU09"/>
<feature type="domain" description="Methyltransferase type 11" evidence="2">
    <location>
        <begin position="70"/>
        <end position="165"/>
    </location>
</feature>
<keyword evidence="4" id="KW-1185">Reference proteome</keyword>
<dbReference type="Proteomes" id="UP001060336">
    <property type="component" value="Chromosome"/>
</dbReference>
<dbReference type="CDD" id="cd02440">
    <property type="entry name" value="AdoMet_MTases"/>
    <property type="match status" value="1"/>
</dbReference>
<dbReference type="RefSeq" id="WP_257770551.1">
    <property type="nucleotide sequence ID" value="NZ_CP102480.1"/>
</dbReference>
<dbReference type="Pfam" id="PF08241">
    <property type="entry name" value="Methyltransf_11"/>
    <property type="match status" value="1"/>
</dbReference>
<dbReference type="InterPro" id="IPR029063">
    <property type="entry name" value="SAM-dependent_MTases_sf"/>
</dbReference>
<keyword evidence="3" id="KW-0489">Methyltransferase</keyword>
<dbReference type="PANTHER" id="PTHR44068:SF11">
    <property type="entry name" value="GERANYL DIPHOSPHATE 2-C-METHYLTRANSFERASE"/>
    <property type="match status" value="1"/>
</dbReference>